<gene>
    <name evidence="2" type="ORF">M431DRAFT_491839</name>
</gene>
<name>A0A2T4AKK0_TRIHA</name>
<reference evidence="2 3" key="1">
    <citation type="submission" date="2016-07" db="EMBL/GenBank/DDBJ databases">
        <title>Multiple horizontal gene transfer events from other fungi enriched the ability of initially mycotrophic Trichoderma (Ascomycota) to feed on dead plant biomass.</title>
        <authorList>
            <consortium name="DOE Joint Genome Institute"/>
            <person name="Aerts A."/>
            <person name="Atanasova L."/>
            <person name="Chenthamara K."/>
            <person name="Zhang J."/>
            <person name="Grujic M."/>
            <person name="Henrissat B."/>
            <person name="Kuo A."/>
            <person name="Salamov A."/>
            <person name="Lipzen A."/>
            <person name="Labutti K."/>
            <person name="Barry K."/>
            <person name="Miao Y."/>
            <person name="Rahimi M.J."/>
            <person name="Shen Q."/>
            <person name="Grigoriev I.V."/>
            <person name="Kubicek C.P."/>
            <person name="Druzhinina I.S."/>
        </authorList>
    </citation>
    <scope>NUCLEOTIDE SEQUENCE [LARGE SCALE GENOMIC DNA]</scope>
    <source>
        <strain evidence="2 3">CBS 226.95</strain>
    </source>
</reference>
<organism evidence="2 3">
    <name type="scientific">Trichoderma harzianum CBS 226.95</name>
    <dbReference type="NCBI Taxonomy" id="983964"/>
    <lineage>
        <taxon>Eukaryota</taxon>
        <taxon>Fungi</taxon>
        <taxon>Dikarya</taxon>
        <taxon>Ascomycota</taxon>
        <taxon>Pezizomycotina</taxon>
        <taxon>Sordariomycetes</taxon>
        <taxon>Hypocreomycetidae</taxon>
        <taxon>Hypocreales</taxon>
        <taxon>Hypocreaceae</taxon>
        <taxon>Trichoderma</taxon>
    </lineage>
</organism>
<evidence type="ECO:0000313" key="2">
    <source>
        <dbReference type="EMBL" id="PTB57604.1"/>
    </source>
</evidence>
<dbReference type="Proteomes" id="UP000241690">
    <property type="component" value="Unassembled WGS sequence"/>
</dbReference>
<dbReference type="EMBL" id="KZ679677">
    <property type="protein sequence ID" value="PTB57604.1"/>
    <property type="molecule type" value="Genomic_DNA"/>
</dbReference>
<protein>
    <submittedName>
        <fullName evidence="2">Uncharacterized protein</fullName>
    </submittedName>
</protein>
<evidence type="ECO:0000313" key="3">
    <source>
        <dbReference type="Proteomes" id="UP000241690"/>
    </source>
</evidence>
<proteinExistence type="predicted"/>
<keyword evidence="1" id="KW-0472">Membrane</keyword>
<dbReference type="RefSeq" id="XP_024777281.1">
    <property type="nucleotide sequence ID" value="XM_024916940.1"/>
</dbReference>
<sequence length="130" mass="14521">MRESYGVQSSSRLQSSGGQTLKPLEPVVVYEWTNERRAWERFAESRDAARLVQKGSPVGHLWHPPARAALPTYGEYEAAGLLVKARPLFVISSPFVFSFFVWPIMLFGPHVSPLADACKSSIPGREQFTV</sequence>
<dbReference type="AlphaFoldDB" id="A0A2T4AKK0"/>
<feature type="transmembrane region" description="Helical" evidence="1">
    <location>
        <begin position="88"/>
        <end position="107"/>
    </location>
</feature>
<keyword evidence="1" id="KW-0812">Transmembrane</keyword>
<accession>A0A2T4AKK0</accession>
<dbReference type="GeneID" id="36625509"/>
<evidence type="ECO:0000256" key="1">
    <source>
        <dbReference type="SAM" id="Phobius"/>
    </source>
</evidence>
<keyword evidence="3" id="KW-1185">Reference proteome</keyword>
<keyword evidence="1" id="KW-1133">Transmembrane helix</keyword>